<evidence type="ECO:0000313" key="3">
    <source>
        <dbReference type="Proteomes" id="UP001139451"/>
    </source>
</evidence>
<dbReference type="PANTHER" id="PTHR45947:SF15">
    <property type="entry name" value="TEICHURONIC ACID BIOSYNTHESIS GLYCOSYLTRANSFERASE TUAC-RELATED"/>
    <property type="match status" value="1"/>
</dbReference>
<dbReference type="CDD" id="cd03801">
    <property type="entry name" value="GT4_PimA-like"/>
    <property type="match status" value="1"/>
</dbReference>
<proteinExistence type="predicted"/>
<dbReference type="InterPro" id="IPR050194">
    <property type="entry name" value="Glycosyltransferase_grp1"/>
</dbReference>
<evidence type="ECO:0000313" key="2">
    <source>
        <dbReference type="EMBL" id="MCP3730824.1"/>
    </source>
</evidence>
<accession>A0A9X2KKT0</accession>
<evidence type="ECO:0000259" key="1">
    <source>
        <dbReference type="Pfam" id="PF00534"/>
    </source>
</evidence>
<reference evidence="2" key="1">
    <citation type="submission" date="2022-05" db="EMBL/GenBank/DDBJ databases">
        <title>Sphingomonas sp. strain MG17 Genome sequencing and assembly.</title>
        <authorList>
            <person name="Kim I."/>
        </authorList>
    </citation>
    <scope>NUCLEOTIDE SEQUENCE</scope>
    <source>
        <strain evidence="2">MG17</strain>
    </source>
</reference>
<dbReference type="PANTHER" id="PTHR45947">
    <property type="entry name" value="SULFOQUINOVOSYL TRANSFERASE SQD2"/>
    <property type="match status" value="1"/>
</dbReference>
<dbReference type="InterPro" id="IPR001296">
    <property type="entry name" value="Glyco_trans_1"/>
</dbReference>
<dbReference type="Proteomes" id="UP001139451">
    <property type="component" value="Unassembled WGS sequence"/>
</dbReference>
<dbReference type="GO" id="GO:0016757">
    <property type="term" value="F:glycosyltransferase activity"/>
    <property type="evidence" value="ECO:0007669"/>
    <property type="project" value="InterPro"/>
</dbReference>
<keyword evidence="3" id="KW-1185">Reference proteome</keyword>
<dbReference type="Gene3D" id="3.40.50.2000">
    <property type="entry name" value="Glycogen Phosphorylase B"/>
    <property type="match status" value="2"/>
</dbReference>
<name>A0A9X2KKT0_9SPHN</name>
<gene>
    <name evidence="2" type="ORF">M9978_10320</name>
</gene>
<dbReference type="RefSeq" id="WP_254292956.1">
    <property type="nucleotide sequence ID" value="NZ_JAMLDX010000006.1"/>
</dbReference>
<dbReference type="AlphaFoldDB" id="A0A9X2KKT0"/>
<protein>
    <submittedName>
        <fullName evidence="2">Glycosyltransferase family 4 protein</fullName>
    </submittedName>
</protein>
<organism evidence="2 3">
    <name type="scientific">Sphingomonas tagetis</name>
    <dbReference type="NCBI Taxonomy" id="2949092"/>
    <lineage>
        <taxon>Bacteria</taxon>
        <taxon>Pseudomonadati</taxon>
        <taxon>Pseudomonadota</taxon>
        <taxon>Alphaproteobacteria</taxon>
        <taxon>Sphingomonadales</taxon>
        <taxon>Sphingomonadaceae</taxon>
        <taxon>Sphingomonas</taxon>
    </lineage>
</organism>
<comment type="caution">
    <text evidence="2">The sequence shown here is derived from an EMBL/GenBank/DDBJ whole genome shotgun (WGS) entry which is preliminary data.</text>
</comment>
<dbReference type="Pfam" id="PF00534">
    <property type="entry name" value="Glycos_transf_1"/>
    <property type="match status" value="1"/>
</dbReference>
<dbReference type="EMBL" id="JAMLDX010000006">
    <property type="protein sequence ID" value="MCP3730824.1"/>
    <property type="molecule type" value="Genomic_DNA"/>
</dbReference>
<feature type="domain" description="Glycosyl transferase family 1" evidence="1">
    <location>
        <begin position="208"/>
        <end position="371"/>
    </location>
</feature>
<sequence>MQLAYLVNQYPAVSHSFVRREILAIEALGHSVSRFSIRAPQRDLPDARDRQEALKTATILSGNSAGLAAAAIQRLLRHPRRVLTAFRQTRSAPGRAGLVRRIAYVAEGIWLGRELERAGVQHLHAHFGTNPAAVARVAHLVSGISYSFTVHGPDEFDEPAHIDLPGKIADASFVVAISDYGRSQLCRWSKLADWHKIVVVRCGLDIDQFDQFAAENENERDLDLCTIARLAPQKGLPILIEALGSLARAGRRPNLTIIGDGPLRDELEAQARNHGVADQVRFLGARDGATVTEVLTRSKIMVLPSFAEGLPVVIMEAYACGTPVATTAIAGIPELVDRSCGWLIPPGSAEALAAAITAGLDSSIAQRQQLSAVGQARVRDLHDVRKNAKQLVGHVEAALQ</sequence>
<dbReference type="SUPFAM" id="SSF53756">
    <property type="entry name" value="UDP-Glycosyltransferase/glycogen phosphorylase"/>
    <property type="match status" value="1"/>
</dbReference>